<dbReference type="OrthoDB" id="5678308at2"/>
<evidence type="ECO:0000313" key="5">
    <source>
        <dbReference type="Proteomes" id="UP000318394"/>
    </source>
</evidence>
<evidence type="ECO:0000313" key="3">
    <source>
        <dbReference type="EMBL" id="VEI77656.1"/>
    </source>
</evidence>
<keyword evidence="5" id="KW-1185">Reference proteome</keyword>
<protein>
    <submittedName>
        <fullName evidence="2">Uncharacterized protein</fullName>
    </submittedName>
</protein>
<evidence type="ECO:0000313" key="4">
    <source>
        <dbReference type="Proteomes" id="UP000315164"/>
    </source>
</evidence>
<reference evidence="4 5" key="2">
    <citation type="journal article" date="2019" name="Vet. Microbiol.">
        <title>Genetic characterization of susceptible and multi-drug resistant Mannheimia haemolytica isolated from high-risk stocker calves prior to and after antimicrobial metaphylaxis.</title>
        <authorList>
            <person name="Snyder E.R."/>
            <person name="Alvarez-Narvaez S."/>
            <person name="Credille B.C."/>
        </authorList>
    </citation>
    <scope>NUCLEOTIDE SEQUENCE [LARGE SCALE GENOMIC DNA]</scope>
    <source>
        <strain evidence="2 4">UGA-R5-128-1</strain>
        <strain evidence="1 5">UGA-R7-163-1</strain>
    </source>
</reference>
<dbReference type="EMBL" id="LR134495">
    <property type="protein sequence ID" value="VEI77656.1"/>
    <property type="molecule type" value="Genomic_DNA"/>
</dbReference>
<dbReference type="EMBL" id="VAJI01000068">
    <property type="protein sequence ID" value="TRB33700.1"/>
    <property type="molecule type" value="Genomic_DNA"/>
</dbReference>
<dbReference type="AlphaFoldDB" id="A0A249A0F5"/>
<dbReference type="EMBL" id="VAJB01000066">
    <property type="protein sequence ID" value="TRB71245.1"/>
    <property type="molecule type" value="Genomic_DNA"/>
</dbReference>
<dbReference type="Proteomes" id="UP000318394">
    <property type="component" value="Unassembled WGS sequence"/>
</dbReference>
<dbReference type="Proteomes" id="UP000315164">
    <property type="component" value="Unassembled WGS sequence"/>
</dbReference>
<organism evidence="2 4">
    <name type="scientific">Mannheimia haemolytica</name>
    <name type="common">Pasteurella haemolytica</name>
    <dbReference type="NCBI Taxonomy" id="75985"/>
    <lineage>
        <taxon>Bacteria</taxon>
        <taxon>Pseudomonadati</taxon>
        <taxon>Pseudomonadota</taxon>
        <taxon>Gammaproteobacteria</taxon>
        <taxon>Pasteurellales</taxon>
        <taxon>Pasteurellaceae</taxon>
        <taxon>Mannheimia</taxon>
    </lineage>
</organism>
<dbReference type="GeneID" id="31488000"/>
<name>A0A249A0F5_MANHA</name>
<sequence length="142" mass="15832">MNKQHYRLFNAGPQKSSLGVVSPAVETQLLGFCEQIRQLIGVGKQITLFPHRVVQNHWAIELSGEQGSVHLLLNVTGRSLLPTSNNSEWSARLIIEIADHVDAYWFSAFLTQYLGLKSNLLPLSTSIADNSVYNEVIDNNEV</sequence>
<gene>
    <name evidence="2" type="ORF">FEA53_13630</name>
    <name evidence="1" type="ORF">FEB89_13580</name>
    <name evidence="3" type="ORF">NCTC10643_01540</name>
</gene>
<dbReference type="Proteomes" id="UP000271188">
    <property type="component" value="Chromosome"/>
</dbReference>
<reference evidence="3" key="1">
    <citation type="submission" date="2018-12" db="EMBL/GenBank/DDBJ databases">
        <authorList>
            <consortium name="Pathogen Informatics"/>
        </authorList>
    </citation>
    <scope>NUCLEOTIDE SEQUENCE [LARGE SCALE GENOMIC DNA]</scope>
    <source>
        <strain evidence="3">NCTC10643</strain>
    </source>
</reference>
<proteinExistence type="predicted"/>
<evidence type="ECO:0000313" key="1">
    <source>
        <dbReference type="EMBL" id="TRB33700.1"/>
    </source>
</evidence>
<accession>A0A249A0F5</accession>
<dbReference type="RefSeq" id="WP_012340822.1">
    <property type="nucleotide sequence ID" value="NZ_CP017504.1"/>
</dbReference>
<evidence type="ECO:0000313" key="2">
    <source>
        <dbReference type="EMBL" id="TRB71245.1"/>
    </source>
</evidence>